<evidence type="ECO:0000256" key="3">
    <source>
        <dbReference type="ARBA" id="ARBA00022989"/>
    </source>
</evidence>
<dbReference type="PIRSF" id="PIRSF006060">
    <property type="entry name" value="AA_transporter"/>
    <property type="match status" value="1"/>
</dbReference>
<dbReference type="OrthoDB" id="6423953at2759"/>
<evidence type="ECO:0000313" key="6">
    <source>
        <dbReference type="EMBL" id="GFR05874.1"/>
    </source>
</evidence>
<dbReference type="GO" id="GO:0015171">
    <property type="term" value="F:amino acid transmembrane transporter activity"/>
    <property type="evidence" value="ECO:0007669"/>
    <property type="project" value="TreeGrafter"/>
</dbReference>
<dbReference type="PANTHER" id="PTHR43243:SF17">
    <property type="entry name" value="CATIONIC AMINO ACID TRANSPORTER-RELATED"/>
    <property type="match status" value="1"/>
</dbReference>
<evidence type="ECO:0000256" key="4">
    <source>
        <dbReference type="ARBA" id="ARBA00023136"/>
    </source>
</evidence>
<evidence type="ECO:0000313" key="7">
    <source>
        <dbReference type="Proteomes" id="UP000887116"/>
    </source>
</evidence>
<keyword evidence="3 5" id="KW-1133">Transmembrane helix</keyword>
<comment type="caution">
    <text evidence="6">The sequence shown here is derived from an EMBL/GenBank/DDBJ whole genome shotgun (WGS) entry which is preliminary data.</text>
</comment>
<organism evidence="6 7">
    <name type="scientific">Trichonephila clavata</name>
    <name type="common">Joro spider</name>
    <name type="synonym">Nephila clavata</name>
    <dbReference type="NCBI Taxonomy" id="2740835"/>
    <lineage>
        <taxon>Eukaryota</taxon>
        <taxon>Metazoa</taxon>
        <taxon>Ecdysozoa</taxon>
        <taxon>Arthropoda</taxon>
        <taxon>Chelicerata</taxon>
        <taxon>Arachnida</taxon>
        <taxon>Araneae</taxon>
        <taxon>Araneomorphae</taxon>
        <taxon>Entelegynae</taxon>
        <taxon>Araneoidea</taxon>
        <taxon>Nephilidae</taxon>
        <taxon>Trichonephila</taxon>
    </lineage>
</organism>
<keyword evidence="7" id="KW-1185">Reference proteome</keyword>
<dbReference type="Gene3D" id="1.20.1740.10">
    <property type="entry name" value="Amino acid/polyamine transporter I"/>
    <property type="match status" value="1"/>
</dbReference>
<feature type="transmembrane region" description="Helical" evidence="5">
    <location>
        <begin position="37"/>
        <end position="57"/>
    </location>
</feature>
<protein>
    <submittedName>
        <fullName evidence="6">Probable cationic amino acid transporter</fullName>
    </submittedName>
</protein>
<keyword evidence="2 5" id="KW-0812">Transmembrane</keyword>
<name>A0A8X6LG27_TRICU</name>
<accession>A0A8X6LG27</accession>
<proteinExistence type="predicted"/>
<dbReference type="EMBL" id="BMAO01006074">
    <property type="protein sequence ID" value="GFR05874.1"/>
    <property type="molecule type" value="Genomic_DNA"/>
</dbReference>
<evidence type="ECO:0000256" key="5">
    <source>
        <dbReference type="SAM" id="Phobius"/>
    </source>
</evidence>
<dbReference type="AlphaFoldDB" id="A0A8X6LG27"/>
<sequence length="333" mass="35819">MFQRNVNIIRSIEKTDSGVCYAEFGVRVPHTTGSAYMYSYVTVGEFIAFVIGWNMVLEYLIGTAAGACAISACVDAITGGTISLAIRNGVGTLVGHTPDFLAALITFFMTLLMVAGVKKSLLFTNILNAINFSVWVFIMAAGLWYVDTSNWSDHGGFMPFGWSGVLSGAATCFYAFIGFDIIATTGEEAKNPKWSIPMAVILSLVIVLTAYITSSMMLTLIIPYEQIDAESALVEMFAQKGAFKSKYIVAIGALAGLTVSMFGSMFPMPRIVYAMAKDGLIFRSLEAVWPFTGTPAKATCLLGLATAVVSLVMSLDVLVEMMSIGNETNIQNN</sequence>
<feature type="transmembrane region" description="Helical" evidence="5">
    <location>
        <begin position="194"/>
        <end position="213"/>
    </location>
</feature>
<feature type="transmembrane region" description="Helical" evidence="5">
    <location>
        <begin position="98"/>
        <end position="117"/>
    </location>
</feature>
<dbReference type="PANTHER" id="PTHR43243">
    <property type="entry name" value="INNER MEMBRANE TRANSPORTER YGJI-RELATED"/>
    <property type="match status" value="1"/>
</dbReference>
<feature type="transmembrane region" description="Helical" evidence="5">
    <location>
        <begin position="287"/>
        <end position="313"/>
    </location>
</feature>
<feature type="transmembrane region" description="Helical" evidence="5">
    <location>
        <begin position="129"/>
        <end position="146"/>
    </location>
</feature>
<evidence type="ECO:0000256" key="2">
    <source>
        <dbReference type="ARBA" id="ARBA00022692"/>
    </source>
</evidence>
<comment type="subcellular location">
    <subcellularLocation>
        <location evidence="1">Membrane</location>
        <topology evidence="1">Multi-pass membrane protein</topology>
    </subcellularLocation>
</comment>
<feature type="transmembrane region" description="Helical" evidence="5">
    <location>
        <begin position="247"/>
        <end position="266"/>
    </location>
</feature>
<dbReference type="Proteomes" id="UP000887116">
    <property type="component" value="Unassembled WGS sequence"/>
</dbReference>
<dbReference type="Pfam" id="PF13520">
    <property type="entry name" value="AA_permease_2"/>
    <property type="match status" value="1"/>
</dbReference>
<feature type="transmembrane region" description="Helical" evidence="5">
    <location>
        <begin position="158"/>
        <end position="182"/>
    </location>
</feature>
<dbReference type="GO" id="GO:0005886">
    <property type="term" value="C:plasma membrane"/>
    <property type="evidence" value="ECO:0007669"/>
    <property type="project" value="TreeGrafter"/>
</dbReference>
<evidence type="ECO:0000256" key="1">
    <source>
        <dbReference type="ARBA" id="ARBA00004141"/>
    </source>
</evidence>
<keyword evidence="4 5" id="KW-0472">Membrane</keyword>
<dbReference type="InterPro" id="IPR002293">
    <property type="entry name" value="AA/rel_permease1"/>
</dbReference>
<reference evidence="6" key="1">
    <citation type="submission" date="2020-07" db="EMBL/GenBank/DDBJ databases">
        <title>Multicomponent nature underlies the extraordinary mechanical properties of spider dragline silk.</title>
        <authorList>
            <person name="Kono N."/>
            <person name="Nakamura H."/>
            <person name="Mori M."/>
            <person name="Yoshida Y."/>
            <person name="Ohtoshi R."/>
            <person name="Malay A.D."/>
            <person name="Moran D.A.P."/>
            <person name="Tomita M."/>
            <person name="Numata K."/>
            <person name="Arakawa K."/>
        </authorList>
    </citation>
    <scope>NUCLEOTIDE SEQUENCE</scope>
</reference>
<gene>
    <name evidence="6" type="primary">SLC7A14</name>
    <name evidence="6" type="ORF">TNCT_672761</name>
</gene>